<dbReference type="AlphaFoldDB" id="A0A1S6PTL2"/>
<accession>A0A1S6PTL2</accession>
<sequence length="139" mass="16374">MNVKNFPLQKYGDERGLLIAIEEQKDIPFSIKRIYYIFDTLKGVRRGFHAHKVTRQVAIVVRGSCKFLMDDGHQKVNVELQESSQGLLIEPLIWHEMYDFSDDCVLMVIADDFYNESDYIRDYNDFLKMISKDDNTQIK</sequence>
<dbReference type="Pfam" id="PF05523">
    <property type="entry name" value="FdtA"/>
    <property type="match status" value="1"/>
</dbReference>
<gene>
    <name evidence="2" type="primary">fdtA</name>
</gene>
<keyword evidence="2" id="KW-0413">Isomerase</keyword>
<protein>
    <submittedName>
        <fullName evidence="2">dTDP-6-deoxy-3,4-keto-hexulose isomerase</fullName>
    </submittedName>
</protein>
<dbReference type="InterPro" id="IPR011051">
    <property type="entry name" value="RmlC_Cupin_sf"/>
</dbReference>
<reference evidence="2" key="1">
    <citation type="journal article" date="2017" name="Front. Cell. Infect. Microbiol.">
        <title>The Escherichia coli Serogroup O1 and O2 Lipopolysaccharides Are Encoded by Multiple O-antigen Gene Clusters.</title>
        <authorList>
            <person name="Delannoy S."/>
            <person name="Beutin L."/>
            <person name="Mariani-Kurkdjian P."/>
            <person name="Fleiss A."/>
            <person name="Bonacorsi S."/>
            <person name="Fach P."/>
        </authorList>
    </citation>
    <scope>NUCLEOTIDE SEQUENCE</scope>
    <source>
        <strain evidence="2">CB15123</strain>
    </source>
</reference>
<evidence type="ECO:0000313" key="2">
    <source>
        <dbReference type="EMBL" id="AQU71798.1"/>
    </source>
</evidence>
<dbReference type="EMBL" id="KY115229">
    <property type="protein sequence ID" value="AQU71798.1"/>
    <property type="molecule type" value="Genomic_DNA"/>
</dbReference>
<dbReference type="GO" id="GO:0016853">
    <property type="term" value="F:isomerase activity"/>
    <property type="evidence" value="ECO:0007669"/>
    <property type="project" value="UniProtKB-KW"/>
</dbReference>
<dbReference type="InterPro" id="IPR014710">
    <property type="entry name" value="RmlC-like_jellyroll"/>
</dbReference>
<dbReference type="Gene3D" id="2.60.120.10">
    <property type="entry name" value="Jelly Rolls"/>
    <property type="match status" value="1"/>
</dbReference>
<dbReference type="InterPro" id="IPR008894">
    <property type="entry name" value="QdtA_cupin_dom"/>
</dbReference>
<dbReference type="CDD" id="cd20292">
    <property type="entry name" value="cupin_QdtA-like"/>
    <property type="match status" value="1"/>
</dbReference>
<feature type="domain" description="Sugar 3,4-ketoisomerase QdtA cupin" evidence="1">
    <location>
        <begin position="2"/>
        <end position="130"/>
    </location>
</feature>
<dbReference type="SUPFAM" id="SSF51182">
    <property type="entry name" value="RmlC-like cupins"/>
    <property type="match status" value="1"/>
</dbReference>
<name>A0A1S6PTL2_ECOLX</name>
<proteinExistence type="predicted"/>
<organism evidence="2">
    <name type="scientific">Escherichia coli O2:H40</name>
    <dbReference type="NCBI Taxonomy" id="1963783"/>
    <lineage>
        <taxon>Bacteria</taxon>
        <taxon>Pseudomonadati</taxon>
        <taxon>Pseudomonadota</taxon>
        <taxon>Gammaproteobacteria</taxon>
        <taxon>Enterobacterales</taxon>
        <taxon>Enterobacteriaceae</taxon>
        <taxon>Escherichia</taxon>
    </lineage>
</organism>
<evidence type="ECO:0000259" key="1">
    <source>
        <dbReference type="Pfam" id="PF05523"/>
    </source>
</evidence>